<dbReference type="RefSeq" id="WP_310299672.1">
    <property type="nucleotide sequence ID" value="NZ_BAAAPS010000007.1"/>
</dbReference>
<accession>A0ABU2BSF6</accession>
<dbReference type="Proteomes" id="UP001183648">
    <property type="component" value="Unassembled WGS sequence"/>
</dbReference>
<organism evidence="2 3">
    <name type="scientific">Nocardioides marmoribigeumensis</name>
    <dbReference type="NCBI Taxonomy" id="433649"/>
    <lineage>
        <taxon>Bacteria</taxon>
        <taxon>Bacillati</taxon>
        <taxon>Actinomycetota</taxon>
        <taxon>Actinomycetes</taxon>
        <taxon>Propionibacteriales</taxon>
        <taxon>Nocardioidaceae</taxon>
        <taxon>Nocardioides</taxon>
    </lineage>
</organism>
<feature type="chain" id="PRO_5046550354" description="Secreted protein" evidence="1">
    <location>
        <begin position="31"/>
        <end position="134"/>
    </location>
</feature>
<keyword evidence="3" id="KW-1185">Reference proteome</keyword>
<keyword evidence="1" id="KW-0732">Signal</keyword>
<feature type="signal peptide" evidence="1">
    <location>
        <begin position="1"/>
        <end position="30"/>
    </location>
</feature>
<dbReference type="EMBL" id="JAVDYG010000001">
    <property type="protein sequence ID" value="MDR7361560.1"/>
    <property type="molecule type" value="Genomic_DNA"/>
</dbReference>
<reference evidence="2 3" key="1">
    <citation type="submission" date="2023-07" db="EMBL/GenBank/DDBJ databases">
        <title>Sequencing the genomes of 1000 actinobacteria strains.</title>
        <authorList>
            <person name="Klenk H.-P."/>
        </authorList>
    </citation>
    <scope>NUCLEOTIDE SEQUENCE [LARGE SCALE GENOMIC DNA]</scope>
    <source>
        <strain evidence="2 3">DSM 19426</strain>
    </source>
</reference>
<protein>
    <recommendedName>
        <fullName evidence="4">Secreted protein</fullName>
    </recommendedName>
</protein>
<evidence type="ECO:0000256" key="1">
    <source>
        <dbReference type="SAM" id="SignalP"/>
    </source>
</evidence>
<gene>
    <name evidence="2" type="ORF">J2S63_001113</name>
</gene>
<name>A0ABU2BSF6_9ACTN</name>
<proteinExistence type="predicted"/>
<evidence type="ECO:0008006" key="4">
    <source>
        <dbReference type="Google" id="ProtNLM"/>
    </source>
</evidence>
<sequence length="134" mass="14236">MTRSRTLATLAAATLATGGLALVGTAPAQAGGSDDRVIRTGSCSQRGVWKLKAKADDGRIEVELEVDTNRTGQTFEVRLRRDGALFLSGRRTTQGPSGSFTVERRISNSPGDDVIVARAVRGSNVCRGQITFSR</sequence>
<comment type="caution">
    <text evidence="2">The sequence shown here is derived from an EMBL/GenBank/DDBJ whole genome shotgun (WGS) entry which is preliminary data.</text>
</comment>
<evidence type="ECO:0000313" key="3">
    <source>
        <dbReference type="Proteomes" id="UP001183648"/>
    </source>
</evidence>
<evidence type="ECO:0000313" key="2">
    <source>
        <dbReference type="EMBL" id="MDR7361560.1"/>
    </source>
</evidence>